<reference evidence="3 4" key="1">
    <citation type="submission" date="2024-02" db="EMBL/GenBank/DDBJ databases">
        <title>De novo assembly and annotation of 12 fungi associated with fruit tree decline syndrome in Ontario, Canada.</title>
        <authorList>
            <person name="Sulman M."/>
            <person name="Ellouze W."/>
            <person name="Ilyukhin E."/>
        </authorList>
    </citation>
    <scope>NUCLEOTIDE SEQUENCE [LARGE SCALE GENOMIC DNA]</scope>
    <source>
        <strain evidence="3 4">M11/M66-122</strain>
    </source>
</reference>
<sequence length="169" mass="18325">MFPFSSIPIDLPPIVLLHAVGLTLHGTRTVLQSPRTIRIRDSDDKHTPKREEGANPNPTTILVDDTLKGLLLVGIGLAYLITGAYVPAAQNIWLYASVPLRLFMAGAAGVRLCYYHYVLVPGSGRLARRQQAEARADMWMLVLADGVLGVVAGWVLGRFDGRLPGAAGW</sequence>
<comment type="caution">
    <text evidence="3">The sequence shown here is derived from an EMBL/GenBank/DDBJ whole genome shotgun (WGS) entry which is preliminary data.</text>
</comment>
<keyword evidence="2" id="KW-0472">Membrane</keyword>
<feature type="transmembrane region" description="Helical" evidence="2">
    <location>
        <begin position="69"/>
        <end position="86"/>
    </location>
</feature>
<proteinExistence type="predicted"/>
<gene>
    <name evidence="3" type="ORF">SLS62_005208</name>
</gene>
<feature type="region of interest" description="Disordered" evidence="1">
    <location>
        <begin position="38"/>
        <end position="58"/>
    </location>
</feature>
<feature type="compositionally biased region" description="Basic and acidic residues" evidence="1">
    <location>
        <begin position="38"/>
        <end position="53"/>
    </location>
</feature>
<evidence type="ECO:0000256" key="2">
    <source>
        <dbReference type="SAM" id="Phobius"/>
    </source>
</evidence>
<accession>A0AAN9UT29</accession>
<keyword evidence="2" id="KW-0812">Transmembrane</keyword>
<feature type="transmembrane region" description="Helical" evidence="2">
    <location>
        <begin position="138"/>
        <end position="156"/>
    </location>
</feature>
<dbReference type="EMBL" id="JAKJXP020000034">
    <property type="protein sequence ID" value="KAK7752866.1"/>
    <property type="molecule type" value="Genomic_DNA"/>
</dbReference>
<evidence type="ECO:0000313" key="3">
    <source>
        <dbReference type="EMBL" id="KAK7752866.1"/>
    </source>
</evidence>
<dbReference type="Proteomes" id="UP001320420">
    <property type="component" value="Unassembled WGS sequence"/>
</dbReference>
<evidence type="ECO:0000313" key="4">
    <source>
        <dbReference type="Proteomes" id="UP001320420"/>
    </source>
</evidence>
<evidence type="ECO:0000256" key="1">
    <source>
        <dbReference type="SAM" id="MobiDB-lite"/>
    </source>
</evidence>
<feature type="transmembrane region" description="Helical" evidence="2">
    <location>
        <begin position="92"/>
        <end position="117"/>
    </location>
</feature>
<name>A0AAN9UT29_9PEZI</name>
<protein>
    <submittedName>
        <fullName evidence="3">Uncharacterized protein</fullName>
    </submittedName>
</protein>
<organism evidence="3 4">
    <name type="scientific">Diatrype stigma</name>
    <dbReference type="NCBI Taxonomy" id="117547"/>
    <lineage>
        <taxon>Eukaryota</taxon>
        <taxon>Fungi</taxon>
        <taxon>Dikarya</taxon>
        <taxon>Ascomycota</taxon>
        <taxon>Pezizomycotina</taxon>
        <taxon>Sordariomycetes</taxon>
        <taxon>Xylariomycetidae</taxon>
        <taxon>Xylariales</taxon>
        <taxon>Diatrypaceae</taxon>
        <taxon>Diatrype</taxon>
    </lineage>
</organism>
<keyword evidence="2" id="KW-1133">Transmembrane helix</keyword>
<dbReference type="AlphaFoldDB" id="A0AAN9UT29"/>
<keyword evidence="4" id="KW-1185">Reference proteome</keyword>